<keyword evidence="5" id="KW-0732">Signal</keyword>
<dbReference type="SUPFAM" id="SSF53474">
    <property type="entry name" value="alpha/beta-Hydrolases"/>
    <property type="match status" value="1"/>
</dbReference>
<dbReference type="Pfam" id="PF00151">
    <property type="entry name" value="Lipase"/>
    <property type="match status" value="1"/>
</dbReference>
<evidence type="ECO:0000256" key="4">
    <source>
        <dbReference type="RuleBase" id="RU004262"/>
    </source>
</evidence>
<reference evidence="7" key="1">
    <citation type="submission" date="2022-12" db="EMBL/GenBank/DDBJ databases">
        <title>Chromosome-level genome assembly of the bean flower thrips Megalurothrips usitatus.</title>
        <authorList>
            <person name="Ma L."/>
            <person name="Liu Q."/>
            <person name="Li H."/>
            <person name="Cai W."/>
        </authorList>
    </citation>
    <scope>NUCLEOTIDE SEQUENCE</scope>
    <source>
        <strain evidence="7">Cailab_2022a</strain>
    </source>
</reference>
<evidence type="ECO:0000313" key="7">
    <source>
        <dbReference type="EMBL" id="KAJ1528982.1"/>
    </source>
</evidence>
<proteinExistence type="inferred from homology"/>
<evidence type="ECO:0000256" key="5">
    <source>
        <dbReference type="SAM" id="SignalP"/>
    </source>
</evidence>
<evidence type="ECO:0000256" key="3">
    <source>
        <dbReference type="ARBA" id="ARBA00022525"/>
    </source>
</evidence>
<name>A0AAV7XZA3_9NEOP</name>
<dbReference type="EMBL" id="JAPTSV010000004">
    <property type="protein sequence ID" value="KAJ1528982.1"/>
    <property type="molecule type" value="Genomic_DNA"/>
</dbReference>
<organism evidence="7 8">
    <name type="scientific">Megalurothrips usitatus</name>
    <name type="common">bean blossom thrips</name>
    <dbReference type="NCBI Taxonomy" id="439358"/>
    <lineage>
        <taxon>Eukaryota</taxon>
        <taxon>Metazoa</taxon>
        <taxon>Ecdysozoa</taxon>
        <taxon>Arthropoda</taxon>
        <taxon>Hexapoda</taxon>
        <taxon>Insecta</taxon>
        <taxon>Pterygota</taxon>
        <taxon>Neoptera</taxon>
        <taxon>Paraneoptera</taxon>
        <taxon>Thysanoptera</taxon>
        <taxon>Terebrantia</taxon>
        <taxon>Thripoidea</taxon>
        <taxon>Thripidae</taxon>
        <taxon>Megalurothrips</taxon>
    </lineage>
</organism>
<evidence type="ECO:0000256" key="2">
    <source>
        <dbReference type="ARBA" id="ARBA00010701"/>
    </source>
</evidence>
<dbReference type="AlphaFoldDB" id="A0AAV7XZA3"/>
<dbReference type="PANTHER" id="PTHR11610">
    <property type="entry name" value="LIPASE"/>
    <property type="match status" value="1"/>
</dbReference>
<evidence type="ECO:0000256" key="1">
    <source>
        <dbReference type="ARBA" id="ARBA00004613"/>
    </source>
</evidence>
<dbReference type="Proteomes" id="UP001075354">
    <property type="component" value="Chromosome 4"/>
</dbReference>
<protein>
    <recommendedName>
        <fullName evidence="6">Lipase domain-containing protein</fullName>
    </recommendedName>
</protein>
<dbReference type="GO" id="GO:0005615">
    <property type="term" value="C:extracellular space"/>
    <property type="evidence" value="ECO:0007669"/>
    <property type="project" value="TreeGrafter"/>
</dbReference>
<feature type="chain" id="PRO_5043899863" description="Lipase domain-containing protein" evidence="5">
    <location>
        <begin position="24"/>
        <end position="368"/>
    </location>
</feature>
<dbReference type="GO" id="GO:0016042">
    <property type="term" value="P:lipid catabolic process"/>
    <property type="evidence" value="ECO:0007669"/>
    <property type="project" value="TreeGrafter"/>
</dbReference>
<sequence length="368" mass="39848">MHILAKRMLGIKFFVVLSAGCLASPSSSEQYAADEPEQSQDEQSNPTLLGSASPQVVYRLYTSPNTDPVFVDPANTTTLATFNLSVCCTVFCVHGYKGDAKTNSGCYNISQAFLNRSPCNVITVDWSQLDDGSYIDNVLVKIQQVSDRMAEMVNSVLSIGARSSCIHLVGHSLGAHISAFTCRKAKEPCGWLTGLDPAGPMFFCANANCRFNASDCVFNEAIHTSKTFGTFQAVAQCDLLVNRGVQPFTLSPQPGCVNDVSGLCAHFYAITLYVYAIQNSKALVAKKCVTFPSLPNTCSTVECIPDLSRDETYIGPLVDKTCKGVYNVNTKVPKQEYQPNVLNFLDQGSIPASSILSILENGTCYLKV</sequence>
<comment type="similarity">
    <text evidence="2 4">Belongs to the AB hydrolase superfamily. Lipase family.</text>
</comment>
<comment type="subcellular location">
    <subcellularLocation>
        <location evidence="1">Secreted</location>
    </subcellularLocation>
</comment>
<keyword evidence="3" id="KW-0964">Secreted</keyword>
<evidence type="ECO:0000313" key="8">
    <source>
        <dbReference type="Proteomes" id="UP001075354"/>
    </source>
</evidence>
<comment type="caution">
    <text evidence="7">The sequence shown here is derived from an EMBL/GenBank/DDBJ whole genome shotgun (WGS) entry which is preliminary data.</text>
</comment>
<evidence type="ECO:0000259" key="6">
    <source>
        <dbReference type="Pfam" id="PF00151"/>
    </source>
</evidence>
<dbReference type="InterPro" id="IPR013818">
    <property type="entry name" value="Lipase"/>
</dbReference>
<dbReference type="GO" id="GO:0016298">
    <property type="term" value="F:lipase activity"/>
    <property type="evidence" value="ECO:0007669"/>
    <property type="project" value="InterPro"/>
</dbReference>
<dbReference type="Gene3D" id="3.40.50.1820">
    <property type="entry name" value="alpha/beta hydrolase"/>
    <property type="match status" value="1"/>
</dbReference>
<keyword evidence="8" id="KW-1185">Reference proteome</keyword>
<gene>
    <name evidence="7" type="ORF">ONE63_007349</name>
</gene>
<accession>A0AAV7XZA3</accession>
<dbReference type="InterPro" id="IPR029058">
    <property type="entry name" value="AB_hydrolase_fold"/>
</dbReference>
<feature type="signal peptide" evidence="5">
    <location>
        <begin position="1"/>
        <end position="23"/>
    </location>
</feature>
<dbReference type="InterPro" id="IPR000734">
    <property type="entry name" value="TAG_lipase"/>
</dbReference>
<dbReference type="PRINTS" id="PR00821">
    <property type="entry name" value="TAGLIPASE"/>
</dbReference>
<feature type="domain" description="Lipase" evidence="6">
    <location>
        <begin position="54"/>
        <end position="291"/>
    </location>
</feature>